<evidence type="ECO:0000259" key="9">
    <source>
        <dbReference type="Pfam" id="PF13231"/>
    </source>
</evidence>
<dbReference type="InterPro" id="IPR050297">
    <property type="entry name" value="LipidA_mod_glycosyltrf_83"/>
</dbReference>
<dbReference type="AlphaFoldDB" id="S6B4P4"/>
<evidence type="ECO:0000256" key="2">
    <source>
        <dbReference type="ARBA" id="ARBA00022475"/>
    </source>
</evidence>
<dbReference type="EMBL" id="AP013066">
    <property type="protein sequence ID" value="BAN35562.1"/>
    <property type="molecule type" value="Genomic_DNA"/>
</dbReference>
<dbReference type="GO" id="GO:0005886">
    <property type="term" value="C:plasma membrane"/>
    <property type="evidence" value="ECO:0007669"/>
    <property type="project" value="UniProtKB-SubCell"/>
</dbReference>
<feature type="transmembrane region" description="Helical" evidence="8">
    <location>
        <begin position="12"/>
        <end position="34"/>
    </location>
</feature>
<keyword evidence="5 8" id="KW-0812">Transmembrane</keyword>
<dbReference type="Pfam" id="PF13231">
    <property type="entry name" value="PMT_2"/>
    <property type="match status" value="1"/>
</dbReference>
<evidence type="ECO:0000256" key="6">
    <source>
        <dbReference type="ARBA" id="ARBA00022989"/>
    </source>
</evidence>
<dbReference type="InterPro" id="IPR038731">
    <property type="entry name" value="RgtA/B/C-like"/>
</dbReference>
<dbReference type="GO" id="GO:0009103">
    <property type="term" value="P:lipopolysaccharide biosynthetic process"/>
    <property type="evidence" value="ECO:0007669"/>
    <property type="project" value="UniProtKB-ARBA"/>
</dbReference>
<dbReference type="KEGG" id="sdr:SCD_n01747"/>
<feature type="transmembrane region" description="Helical" evidence="8">
    <location>
        <begin position="342"/>
        <end position="366"/>
    </location>
</feature>
<feature type="transmembrane region" description="Helical" evidence="8">
    <location>
        <begin position="69"/>
        <end position="84"/>
    </location>
</feature>
<evidence type="ECO:0000256" key="8">
    <source>
        <dbReference type="SAM" id="Phobius"/>
    </source>
</evidence>
<sequence length="514" mass="57696">MQDFSRPIPLTHYALLAVAVLGCFFIGIGGFPLFDLDEGAFGEATREMLASGNFLSTTLNGEPRYDKPILIYWLQAASVYLFGIKEFAFRLPSALAGSGWVIFTYLFVRRAANARQALAAGIITASALAVSIIVKVATADALLNLLISATLFSAYLFLRFHERKYLYLAFAAMGLGFLTKGPVAVIIPGIVTFLYSALRNDLKGWLTLALNWRGIALFITIAAPWYVTQYLVEGDGFFRGFFLKHNVDRFSAPMESHGGNYFYYVPVLLLSVLPYTTVLLKAFAQWRRIIKDDLQLFLLLWFVTVFVIFSFSGTKLPHYLIYGYSGVFILMAAYLDELRSRLLAFLPLVLLLAVLLSLPQLIEAAIPHINKPYYREMLAATRQSLSSWYYPFFAGFSLLTLYFMVEKRFALSAKLLASGVILATGFSLLLLPLFGGMQQGPIKEAALLSRDRGYTVVMWGLNMPSFSVYSQRIVEKRDPRRGDIVITQTNRLTELRAYETLYSKNGIALIRVSE</sequence>
<feature type="transmembrane region" description="Helical" evidence="8">
    <location>
        <begin position="91"/>
        <end position="108"/>
    </location>
</feature>
<dbReference type="RefSeq" id="WP_009204754.1">
    <property type="nucleotide sequence ID" value="NC_022357.1"/>
</dbReference>
<dbReference type="GO" id="GO:0016763">
    <property type="term" value="F:pentosyltransferase activity"/>
    <property type="evidence" value="ECO:0007669"/>
    <property type="project" value="TreeGrafter"/>
</dbReference>
<gene>
    <name evidence="10" type="ORF">SCD_n01747</name>
</gene>
<feature type="transmembrane region" description="Helical" evidence="8">
    <location>
        <begin position="210"/>
        <end position="227"/>
    </location>
</feature>
<keyword evidence="7 8" id="KW-0472">Membrane</keyword>
<dbReference type="HOGENOM" id="CLU_019200_0_1_4"/>
<name>S6B4P4_SULDS</name>
<keyword evidence="3" id="KW-0328">Glycosyltransferase</keyword>
<proteinExistence type="predicted"/>
<evidence type="ECO:0000313" key="10">
    <source>
        <dbReference type="EMBL" id="BAN35562.1"/>
    </source>
</evidence>
<comment type="subcellular location">
    <subcellularLocation>
        <location evidence="1">Cell membrane</location>
        <topology evidence="1">Multi-pass membrane protein</topology>
    </subcellularLocation>
</comment>
<reference evidence="10 11" key="1">
    <citation type="journal article" date="2012" name="Appl. Environ. Microbiol.">
        <title>Draft genome sequence of a psychrotolerant sulfur-oxidizing bacterium, Sulfuricella denitrificans skB26, and proteomic insights into cold adaptation.</title>
        <authorList>
            <person name="Watanabe T."/>
            <person name="Kojima H."/>
            <person name="Fukui M."/>
        </authorList>
    </citation>
    <scope>NUCLEOTIDE SEQUENCE [LARGE SCALE GENOMIC DNA]</scope>
    <source>
        <strain evidence="11">skB26</strain>
    </source>
</reference>
<feature type="transmembrane region" description="Helical" evidence="8">
    <location>
        <begin position="166"/>
        <end position="198"/>
    </location>
</feature>
<evidence type="ECO:0000256" key="5">
    <source>
        <dbReference type="ARBA" id="ARBA00022692"/>
    </source>
</evidence>
<feature type="transmembrane region" description="Helical" evidence="8">
    <location>
        <begin position="261"/>
        <end position="284"/>
    </location>
</feature>
<dbReference type="PANTHER" id="PTHR33908:SF3">
    <property type="entry name" value="UNDECAPRENYL PHOSPHATE-ALPHA-4-AMINO-4-DEOXY-L-ARABINOSE ARABINOSYL TRANSFERASE"/>
    <property type="match status" value="1"/>
</dbReference>
<keyword evidence="2" id="KW-1003">Cell membrane</keyword>
<protein>
    <submittedName>
        <fullName evidence="10">Glycosyl transferase family 39</fullName>
    </submittedName>
</protein>
<feature type="transmembrane region" description="Helical" evidence="8">
    <location>
        <begin position="319"/>
        <end position="335"/>
    </location>
</feature>
<accession>S6B4P4</accession>
<dbReference type="PROSITE" id="PS51257">
    <property type="entry name" value="PROKAR_LIPOPROTEIN"/>
    <property type="match status" value="1"/>
</dbReference>
<feature type="transmembrane region" description="Helical" evidence="8">
    <location>
        <begin position="296"/>
        <end position="313"/>
    </location>
</feature>
<feature type="transmembrane region" description="Helical" evidence="8">
    <location>
        <begin position="415"/>
        <end position="434"/>
    </location>
</feature>
<dbReference type="Proteomes" id="UP000015559">
    <property type="component" value="Chromosome"/>
</dbReference>
<evidence type="ECO:0000256" key="3">
    <source>
        <dbReference type="ARBA" id="ARBA00022676"/>
    </source>
</evidence>
<organism evidence="10 11">
    <name type="scientific">Sulfuricella denitrificans (strain DSM 22764 / NBRC 105220 / skB26)</name>
    <dbReference type="NCBI Taxonomy" id="1163617"/>
    <lineage>
        <taxon>Bacteria</taxon>
        <taxon>Pseudomonadati</taxon>
        <taxon>Pseudomonadota</taxon>
        <taxon>Betaproteobacteria</taxon>
        <taxon>Nitrosomonadales</taxon>
        <taxon>Sulfuricellaceae</taxon>
        <taxon>Sulfuricella</taxon>
    </lineage>
</organism>
<feature type="transmembrane region" description="Helical" evidence="8">
    <location>
        <begin position="386"/>
        <end position="403"/>
    </location>
</feature>
<evidence type="ECO:0000313" key="11">
    <source>
        <dbReference type="Proteomes" id="UP000015559"/>
    </source>
</evidence>
<dbReference type="OrthoDB" id="9775035at2"/>
<keyword evidence="11" id="KW-1185">Reference proteome</keyword>
<dbReference type="PANTHER" id="PTHR33908">
    <property type="entry name" value="MANNOSYLTRANSFERASE YKCB-RELATED"/>
    <property type="match status" value="1"/>
</dbReference>
<keyword evidence="4 10" id="KW-0808">Transferase</keyword>
<evidence type="ECO:0000256" key="4">
    <source>
        <dbReference type="ARBA" id="ARBA00022679"/>
    </source>
</evidence>
<keyword evidence="6 8" id="KW-1133">Transmembrane helix</keyword>
<feature type="transmembrane region" description="Helical" evidence="8">
    <location>
        <begin position="114"/>
        <end position="134"/>
    </location>
</feature>
<feature type="domain" description="Glycosyltransferase RgtA/B/C/D-like" evidence="9">
    <location>
        <begin position="66"/>
        <end position="226"/>
    </location>
</feature>
<dbReference type="eggNOG" id="COG1807">
    <property type="taxonomic scope" value="Bacteria"/>
</dbReference>
<evidence type="ECO:0000256" key="7">
    <source>
        <dbReference type="ARBA" id="ARBA00023136"/>
    </source>
</evidence>
<feature type="transmembrane region" description="Helical" evidence="8">
    <location>
        <begin position="141"/>
        <end position="160"/>
    </location>
</feature>
<evidence type="ECO:0000256" key="1">
    <source>
        <dbReference type="ARBA" id="ARBA00004651"/>
    </source>
</evidence>
<dbReference type="GO" id="GO:0010041">
    <property type="term" value="P:response to iron(III) ion"/>
    <property type="evidence" value="ECO:0007669"/>
    <property type="project" value="TreeGrafter"/>
</dbReference>
<dbReference type="STRING" id="1163617.SCD_n01747"/>